<name>A0ABP7FMF7_9FLAO</name>
<keyword evidence="3" id="KW-1185">Reference proteome</keyword>
<dbReference type="RefSeq" id="WP_278021595.1">
    <property type="nucleotide sequence ID" value="NZ_BAABDT010000005.1"/>
</dbReference>
<dbReference type="Proteomes" id="UP001501367">
    <property type="component" value="Unassembled WGS sequence"/>
</dbReference>
<proteinExistence type="predicted"/>
<dbReference type="InterPro" id="IPR046219">
    <property type="entry name" value="DUF6252"/>
</dbReference>
<reference evidence="3" key="1">
    <citation type="journal article" date="2019" name="Int. J. Syst. Evol. Microbiol.">
        <title>The Global Catalogue of Microorganisms (GCM) 10K type strain sequencing project: providing services to taxonomists for standard genome sequencing and annotation.</title>
        <authorList>
            <consortium name="The Broad Institute Genomics Platform"/>
            <consortium name="The Broad Institute Genome Sequencing Center for Infectious Disease"/>
            <person name="Wu L."/>
            <person name="Ma J."/>
        </authorList>
    </citation>
    <scope>NUCLEOTIDE SEQUENCE [LARGE SCALE GENOMIC DNA]</scope>
    <source>
        <strain evidence="3">JCM 17336</strain>
    </source>
</reference>
<evidence type="ECO:0000256" key="1">
    <source>
        <dbReference type="SAM" id="SignalP"/>
    </source>
</evidence>
<dbReference type="PROSITE" id="PS51257">
    <property type="entry name" value="PROKAR_LIPOPROTEIN"/>
    <property type="match status" value="1"/>
</dbReference>
<feature type="chain" id="PRO_5046178405" description="DUF5689 domain-containing protein" evidence="1">
    <location>
        <begin position="20"/>
        <end position="327"/>
    </location>
</feature>
<comment type="caution">
    <text evidence="2">The sequence shown here is derived from an EMBL/GenBank/DDBJ whole genome shotgun (WGS) entry which is preliminary data.</text>
</comment>
<accession>A0ABP7FMF7</accession>
<organism evidence="2 3">
    <name type="scientific">Flavobacterium ginsengisoli</name>
    <dbReference type="NCBI Taxonomy" id="871694"/>
    <lineage>
        <taxon>Bacteria</taxon>
        <taxon>Pseudomonadati</taxon>
        <taxon>Bacteroidota</taxon>
        <taxon>Flavobacteriia</taxon>
        <taxon>Flavobacteriales</taxon>
        <taxon>Flavobacteriaceae</taxon>
        <taxon>Flavobacterium</taxon>
    </lineage>
</organism>
<keyword evidence="1" id="KW-0732">Signal</keyword>
<sequence>MKKKYFLFLLISTIGFLSSCNQDFDSGLDFSNSENNGNESAGEKAIFSAKIGDEEFVANTTTAVVTDDYVLIAGTRSSKGDLIQIILPSNKVGTYTWAENQENAEKFVLAYVQGVDGYAFVSASNEDAAFLGVQNYTDTAIIKITGVNKTKKTISGTFQFTGFSDTEDGSTAIKVITKGNFENIPYTDDIPAEDSDDVLKAKIDGVDYTNNKVDVSSVIASGSNPYYSIVGKNNNDNSSVGLMINKSYSVGTYEASSNLSVEEGELVNVIGASYRTNDLLYNSKSGSLTITSKTAEKMEGTFNFVVHNFTTDDEKTITGSFSIDIKI</sequence>
<protein>
    <recommendedName>
        <fullName evidence="4">DUF5689 domain-containing protein</fullName>
    </recommendedName>
</protein>
<dbReference type="Pfam" id="PF19765">
    <property type="entry name" value="DUF6252"/>
    <property type="match status" value="1"/>
</dbReference>
<feature type="signal peptide" evidence="1">
    <location>
        <begin position="1"/>
        <end position="19"/>
    </location>
</feature>
<evidence type="ECO:0008006" key="4">
    <source>
        <dbReference type="Google" id="ProtNLM"/>
    </source>
</evidence>
<dbReference type="EMBL" id="BAABDT010000005">
    <property type="protein sequence ID" value="GAA3739555.1"/>
    <property type="molecule type" value="Genomic_DNA"/>
</dbReference>
<gene>
    <name evidence="2" type="ORF">GCM10022422_23830</name>
</gene>
<evidence type="ECO:0000313" key="2">
    <source>
        <dbReference type="EMBL" id="GAA3739555.1"/>
    </source>
</evidence>
<evidence type="ECO:0000313" key="3">
    <source>
        <dbReference type="Proteomes" id="UP001501367"/>
    </source>
</evidence>